<name>A0ABS6UR52_9PSEU</name>
<dbReference type="PANTHER" id="PTHR46268:SF6">
    <property type="entry name" value="UNIVERSAL STRESS PROTEIN UP12"/>
    <property type="match status" value="1"/>
</dbReference>
<evidence type="ECO:0000259" key="2">
    <source>
        <dbReference type="Pfam" id="PF00582"/>
    </source>
</evidence>
<keyword evidence="4" id="KW-1185">Reference proteome</keyword>
<comment type="caution">
    <text evidence="3">The sequence shown here is derived from an EMBL/GenBank/DDBJ whole genome shotgun (WGS) entry which is preliminary data.</text>
</comment>
<evidence type="ECO:0000313" key="3">
    <source>
        <dbReference type="EMBL" id="MBW0134748.1"/>
    </source>
</evidence>
<organism evidence="3 4">
    <name type="scientific">Pseudonocardia abyssalis</name>
    <dbReference type="NCBI Taxonomy" id="2792008"/>
    <lineage>
        <taxon>Bacteria</taxon>
        <taxon>Bacillati</taxon>
        <taxon>Actinomycetota</taxon>
        <taxon>Actinomycetes</taxon>
        <taxon>Pseudonocardiales</taxon>
        <taxon>Pseudonocardiaceae</taxon>
        <taxon>Pseudonocardia</taxon>
    </lineage>
</organism>
<reference evidence="3 4" key="1">
    <citation type="submission" date="2020-11" db="EMBL/GenBank/DDBJ databases">
        <title>Pseudonocardia abyssalis sp. nov. and Pseudonocardia oceani sp. nov., description and phylogenomic analysis of two novel actinomycetes isolated from the deep Southern Ocean.</title>
        <authorList>
            <person name="Parra J."/>
        </authorList>
    </citation>
    <scope>NUCLEOTIDE SEQUENCE [LARGE SCALE GENOMIC DNA]</scope>
    <source>
        <strain evidence="3 4">KRD-168</strain>
    </source>
</reference>
<gene>
    <name evidence="3" type="ORF">I4I81_10820</name>
</gene>
<comment type="similarity">
    <text evidence="1">Belongs to the universal stress protein A family.</text>
</comment>
<evidence type="ECO:0000256" key="1">
    <source>
        <dbReference type="ARBA" id="ARBA00008791"/>
    </source>
</evidence>
<sequence>MGTEDGHRHDAVVGVDGSEHALHAVGWAATEAQLRGLTLRIVHAAPRPADPGATRSVPEILARAFTVARRAAPDVGVSTARSLQDPAASLLDAAGDAALLVVGMGGGDSAGGPLVGSVALDVSGRAPCPVAVVRGGPVPPRGPVLVGVDTFGEDGLHRDDAALSVAFADARRHGGRVIVLHARFVTGPRSPGDEQAADVAVRDRLRGELRPWTVRFPEVPVQVSVVHGNPAESLLRAAEGCRLVVLGTHGDGAYPRDLFGSTSREVLRRSPVTVLVVNPDTVVAAPDEHVRSTRLDHPHDRSVLF</sequence>
<dbReference type="Pfam" id="PF00582">
    <property type="entry name" value="Usp"/>
    <property type="match status" value="2"/>
</dbReference>
<dbReference type="InterPro" id="IPR006016">
    <property type="entry name" value="UspA"/>
</dbReference>
<feature type="domain" description="UspA" evidence="2">
    <location>
        <begin position="12"/>
        <end position="134"/>
    </location>
</feature>
<protein>
    <submittedName>
        <fullName evidence="3">Universal stress protein</fullName>
    </submittedName>
</protein>
<proteinExistence type="inferred from homology"/>
<evidence type="ECO:0000313" key="4">
    <source>
        <dbReference type="Proteomes" id="UP000694287"/>
    </source>
</evidence>
<dbReference type="PANTHER" id="PTHR46268">
    <property type="entry name" value="STRESS RESPONSE PROTEIN NHAX"/>
    <property type="match status" value="1"/>
</dbReference>
<feature type="domain" description="UspA" evidence="2">
    <location>
        <begin position="143"/>
        <end position="277"/>
    </location>
</feature>
<dbReference type="EMBL" id="JADQDK010000001">
    <property type="protein sequence ID" value="MBW0134748.1"/>
    <property type="molecule type" value="Genomic_DNA"/>
</dbReference>
<accession>A0ABS6UR52</accession>
<dbReference type="Proteomes" id="UP000694287">
    <property type="component" value="Unassembled WGS sequence"/>
</dbReference>
<dbReference type="RefSeq" id="WP_218603493.1">
    <property type="nucleotide sequence ID" value="NZ_JADQDJ010000133.1"/>
</dbReference>